<dbReference type="InterPro" id="IPR016197">
    <property type="entry name" value="Chromo-like_dom_sf"/>
</dbReference>
<feature type="repeat" description="PPR" evidence="3">
    <location>
        <begin position="256"/>
        <end position="290"/>
    </location>
</feature>
<protein>
    <submittedName>
        <fullName evidence="6">Pentatricopeptide repeat-containing protein At2g20710, mitochondrial-like</fullName>
    </submittedName>
</protein>
<evidence type="ECO:0000313" key="5">
    <source>
        <dbReference type="Proteomes" id="UP000813463"/>
    </source>
</evidence>
<organism evidence="5 6">
    <name type="scientific">Spinacia oleracea</name>
    <name type="common">Spinach</name>
    <dbReference type="NCBI Taxonomy" id="3562"/>
    <lineage>
        <taxon>Eukaryota</taxon>
        <taxon>Viridiplantae</taxon>
        <taxon>Streptophyta</taxon>
        <taxon>Embryophyta</taxon>
        <taxon>Tracheophyta</taxon>
        <taxon>Spermatophyta</taxon>
        <taxon>Magnoliopsida</taxon>
        <taxon>eudicotyledons</taxon>
        <taxon>Gunneridae</taxon>
        <taxon>Pentapetalae</taxon>
        <taxon>Caryophyllales</taxon>
        <taxon>Chenopodiaceae</taxon>
        <taxon>Chenopodioideae</taxon>
        <taxon>Anserineae</taxon>
        <taxon>Spinacia</taxon>
    </lineage>
</organism>
<evidence type="ECO:0000313" key="6">
    <source>
        <dbReference type="RefSeq" id="XP_056688798.1"/>
    </source>
</evidence>
<evidence type="ECO:0000256" key="1">
    <source>
        <dbReference type="ARBA" id="ARBA00007626"/>
    </source>
</evidence>
<feature type="domain" description="Chromo" evidence="4">
    <location>
        <begin position="2"/>
        <end position="37"/>
    </location>
</feature>
<dbReference type="Pfam" id="PF13041">
    <property type="entry name" value="PPR_2"/>
    <property type="match status" value="1"/>
</dbReference>
<feature type="repeat" description="PPR" evidence="3">
    <location>
        <begin position="432"/>
        <end position="466"/>
    </location>
</feature>
<keyword evidence="5" id="KW-1185">Reference proteome</keyword>
<dbReference type="PROSITE" id="PS51375">
    <property type="entry name" value="PPR"/>
    <property type="match status" value="2"/>
</dbReference>
<sequence>MTEPEGLLEVRDQECEDKTTRVLIKWKGLPQFEATWEDAQLISDRFPDFHLEDKVSLWGRGDVMDHGGPNSDPPVLVYSRRHKRGQAPKAQAPTAEEKQRVVRVSALHSLPNFRRKWKKLVCVSVAVGQFYLVPVPDFGYSILKSMITRYQRGTHSKKLRTEPEPEHVPVPEQQVSQWMSDKRFMQLAVGDVAIRLDLIAKVHGIEEAENYFNNIPKQIKTIEVHGALLNCYAHAKCEDKADVVMHKMKEFGVALNTVNYNVMLNLYCKTGNHQKVDAVIHEMETNDIKFDRITYGILLNVSGANSDADKIEKILRRIESDAEFNIDWAIYADVSNRFLRAGFEDKALESLRKSEKLVALGKKKNDAFAYLLTLYAAAGKKEEVLRMWNECKKLKPCNRDYIAILSSILKFDELETAENIFKEWKASDLSKDIRIPNFLVGFYCRKGLVEKAEALIESMKLVSWEPNASTWYWMSLGYFQSNQMKKAVEAMESALLKRTPTSRWKHDKENMVACLKYLKEEGDVDRSGNFVGLLKDKGIITEEIHHKLLAYFSGEYAFEDGLFGNFLGGDEDCAETLN</sequence>
<dbReference type="PANTHER" id="PTHR45717">
    <property type="entry name" value="OS12G0527900 PROTEIN"/>
    <property type="match status" value="1"/>
</dbReference>
<dbReference type="SUPFAM" id="SSF54160">
    <property type="entry name" value="Chromo domain-like"/>
    <property type="match status" value="1"/>
</dbReference>
<keyword evidence="2" id="KW-0677">Repeat</keyword>
<dbReference type="PANTHER" id="PTHR45717:SF10">
    <property type="entry name" value="OS10G0501000 PROTEIN"/>
    <property type="match status" value="1"/>
</dbReference>
<dbReference type="InterPro" id="IPR011990">
    <property type="entry name" value="TPR-like_helical_dom_sf"/>
</dbReference>
<reference evidence="6" key="2">
    <citation type="submission" date="2025-08" db="UniProtKB">
        <authorList>
            <consortium name="RefSeq"/>
        </authorList>
    </citation>
    <scope>IDENTIFICATION</scope>
    <source>
        <tissue evidence="6">Leaf</tissue>
    </source>
</reference>
<dbReference type="Proteomes" id="UP000813463">
    <property type="component" value="Chromosome 6"/>
</dbReference>
<dbReference type="InterPro" id="IPR002885">
    <property type="entry name" value="PPR_rpt"/>
</dbReference>
<dbReference type="PROSITE" id="PS50013">
    <property type="entry name" value="CHROMO_2"/>
    <property type="match status" value="1"/>
</dbReference>
<dbReference type="NCBIfam" id="TIGR00756">
    <property type="entry name" value="PPR"/>
    <property type="match status" value="3"/>
</dbReference>
<dbReference type="RefSeq" id="XP_056688798.1">
    <property type="nucleotide sequence ID" value="XM_056832820.1"/>
</dbReference>
<name>A0ABM3QZM8_SPIOL</name>
<dbReference type="InterPro" id="IPR023780">
    <property type="entry name" value="Chromo_domain"/>
</dbReference>
<evidence type="ECO:0000259" key="4">
    <source>
        <dbReference type="PROSITE" id="PS50013"/>
    </source>
</evidence>
<dbReference type="SUPFAM" id="SSF48452">
    <property type="entry name" value="TPR-like"/>
    <property type="match status" value="1"/>
</dbReference>
<comment type="similarity">
    <text evidence="1">Belongs to the PPR family. P subfamily.</text>
</comment>
<dbReference type="Gene3D" id="2.40.50.40">
    <property type="match status" value="1"/>
</dbReference>
<reference evidence="5" key="1">
    <citation type="journal article" date="2021" name="Nat. Commun.">
        <title>Genomic analyses provide insights into spinach domestication and the genetic basis of agronomic traits.</title>
        <authorList>
            <person name="Cai X."/>
            <person name="Sun X."/>
            <person name="Xu C."/>
            <person name="Sun H."/>
            <person name="Wang X."/>
            <person name="Ge C."/>
            <person name="Zhang Z."/>
            <person name="Wang Q."/>
            <person name="Fei Z."/>
            <person name="Jiao C."/>
            <person name="Wang Q."/>
        </authorList>
    </citation>
    <scope>NUCLEOTIDE SEQUENCE [LARGE SCALE GENOMIC DNA]</scope>
    <source>
        <strain evidence="5">cv. Varoflay</strain>
    </source>
</reference>
<dbReference type="GeneID" id="110791567"/>
<evidence type="ECO:0000256" key="3">
    <source>
        <dbReference type="PROSITE-ProRule" id="PRU00708"/>
    </source>
</evidence>
<accession>A0ABM3QZM8</accession>
<proteinExistence type="inferred from homology"/>
<evidence type="ECO:0000256" key="2">
    <source>
        <dbReference type="ARBA" id="ARBA00022737"/>
    </source>
</evidence>
<dbReference type="InterPro" id="IPR000953">
    <property type="entry name" value="Chromo/chromo_shadow_dom"/>
</dbReference>
<dbReference type="Pfam" id="PF01535">
    <property type="entry name" value="PPR"/>
    <property type="match status" value="2"/>
</dbReference>
<gene>
    <name evidence="6" type="primary">LOC110791567</name>
</gene>
<dbReference type="Pfam" id="PF00385">
    <property type="entry name" value="Chromo"/>
    <property type="match status" value="1"/>
</dbReference>
<dbReference type="Gene3D" id="1.25.40.10">
    <property type="entry name" value="Tetratricopeptide repeat domain"/>
    <property type="match status" value="2"/>
</dbReference>